<evidence type="ECO:0000313" key="6">
    <source>
        <dbReference type="EMBL" id="MPW26166.1"/>
    </source>
</evidence>
<comment type="similarity">
    <text evidence="1">Belongs to the ABC transporter superfamily.</text>
</comment>
<sequence>MSEEAILEARYLTRKFKTADSRVLTAVDNVNLKIYKGKTLGIVGESGCGKSTLMRMLVQLDTPTEGQIIYRGKDITDSKGKSLRENHRRIQMVFQDPMASFNPRMKVLDIISEPLLNYKLIKKNERKNIAKKYLKMVDLPEEFMDKYPQNMSGGQRQRVGIARALTLEPEVILCDEATCSLDVSVQDHIIKLLVKLQREKDIAMAFICHDVALVQSLAHKLAIMYLGNIVELISGDKINKEAKHPYTKALIGSIFDIGVDQNTQIETIESEAPSPLDLPQGCSFQNRCPHCKEICTIKKPELSKLKGEHYVACHLYG</sequence>
<dbReference type="InterPro" id="IPR027417">
    <property type="entry name" value="P-loop_NTPase"/>
</dbReference>
<accession>A0A6A7K9U6</accession>
<dbReference type="InterPro" id="IPR050319">
    <property type="entry name" value="ABC_transp_ATP-bind"/>
</dbReference>
<dbReference type="EMBL" id="WHNX01000014">
    <property type="protein sequence ID" value="MPW26166.1"/>
    <property type="molecule type" value="Genomic_DNA"/>
</dbReference>
<name>A0A6A7K9U6_9FIRM</name>
<dbReference type="Gene3D" id="3.40.50.300">
    <property type="entry name" value="P-loop containing nucleotide triphosphate hydrolases"/>
    <property type="match status" value="1"/>
</dbReference>
<evidence type="ECO:0000259" key="5">
    <source>
        <dbReference type="PROSITE" id="PS50893"/>
    </source>
</evidence>
<keyword evidence="2" id="KW-0813">Transport</keyword>
<keyword evidence="3" id="KW-0547">Nucleotide-binding</keyword>
<dbReference type="Pfam" id="PF08352">
    <property type="entry name" value="oligo_HPY"/>
    <property type="match status" value="1"/>
</dbReference>
<dbReference type="GO" id="GO:0015833">
    <property type="term" value="P:peptide transport"/>
    <property type="evidence" value="ECO:0007669"/>
    <property type="project" value="InterPro"/>
</dbReference>
<evidence type="ECO:0000256" key="2">
    <source>
        <dbReference type="ARBA" id="ARBA00022448"/>
    </source>
</evidence>
<dbReference type="GO" id="GO:0016887">
    <property type="term" value="F:ATP hydrolysis activity"/>
    <property type="evidence" value="ECO:0007669"/>
    <property type="project" value="InterPro"/>
</dbReference>
<dbReference type="PROSITE" id="PS50893">
    <property type="entry name" value="ABC_TRANSPORTER_2"/>
    <property type="match status" value="1"/>
</dbReference>
<dbReference type="InterPro" id="IPR003439">
    <property type="entry name" value="ABC_transporter-like_ATP-bd"/>
</dbReference>
<gene>
    <name evidence="6" type="ORF">GC105_10230</name>
</gene>
<dbReference type="SUPFAM" id="SSF52540">
    <property type="entry name" value="P-loop containing nucleoside triphosphate hydrolases"/>
    <property type="match status" value="1"/>
</dbReference>
<dbReference type="RefSeq" id="WP_152804401.1">
    <property type="nucleotide sequence ID" value="NZ_WHNX01000014.1"/>
</dbReference>
<dbReference type="InterPro" id="IPR003593">
    <property type="entry name" value="AAA+_ATPase"/>
</dbReference>
<dbReference type="PANTHER" id="PTHR43776:SF8">
    <property type="entry name" value="ABC TRANSPORTER, ATP-BINDING PROTEIN"/>
    <property type="match status" value="1"/>
</dbReference>
<dbReference type="FunFam" id="3.40.50.300:FF:000016">
    <property type="entry name" value="Oligopeptide ABC transporter ATP-binding component"/>
    <property type="match status" value="1"/>
</dbReference>
<evidence type="ECO:0000256" key="1">
    <source>
        <dbReference type="ARBA" id="ARBA00005417"/>
    </source>
</evidence>
<dbReference type="PANTHER" id="PTHR43776">
    <property type="entry name" value="TRANSPORT ATP-BINDING PROTEIN"/>
    <property type="match status" value="1"/>
</dbReference>
<evidence type="ECO:0000313" key="7">
    <source>
        <dbReference type="Proteomes" id="UP000440004"/>
    </source>
</evidence>
<dbReference type="CDD" id="cd03257">
    <property type="entry name" value="ABC_NikE_OppD_transporters"/>
    <property type="match status" value="1"/>
</dbReference>
<proteinExistence type="inferred from homology"/>
<organism evidence="6 7">
    <name type="scientific">Alkalibaculum sporogenes</name>
    <dbReference type="NCBI Taxonomy" id="2655001"/>
    <lineage>
        <taxon>Bacteria</taxon>
        <taxon>Bacillati</taxon>
        <taxon>Bacillota</taxon>
        <taxon>Clostridia</taxon>
        <taxon>Eubacteriales</taxon>
        <taxon>Eubacteriaceae</taxon>
        <taxon>Alkalibaculum</taxon>
    </lineage>
</organism>
<dbReference type="Pfam" id="PF00005">
    <property type="entry name" value="ABC_tran"/>
    <property type="match status" value="1"/>
</dbReference>
<keyword evidence="4 6" id="KW-0067">ATP-binding</keyword>
<reference evidence="6 7" key="1">
    <citation type="submission" date="2019-10" db="EMBL/GenBank/DDBJ databases">
        <title>Alkalibaculum tamaniensis sp.nov., a new alkaliphilic acetogen, isolated on methoxylated aromatics from a mud volcano.</title>
        <authorList>
            <person name="Khomyakova M.A."/>
            <person name="Merkel A.Y."/>
            <person name="Bonch-Osmolovskaya E.A."/>
            <person name="Slobodkin A.I."/>
        </authorList>
    </citation>
    <scope>NUCLEOTIDE SEQUENCE [LARGE SCALE GENOMIC DNA]</scope>
    <source>
        <strain evidence="6 7">M08DMB</strain>
    </source>
</reference>
<dbReference type="PROSITE" id="PS00211">
    <property type="entry name" value="ABC_TRANSPORTER_1"/>
    <property type="match status" value="1"/>
</dbReference>
<dbReference type="NCBIfam" id="TIGR01727">
    <property type="entry name" value="oligo_HPY"/>
    <property type="match status" value="1"/>
</dbReference>
<keyword evidence="7" id="KW-1185">Reference proteome</keyword>
<feature type="domain" description="ABC transporter" evidence="5">
    <location>
        <begin position="7"/>
        <end position="251"/>
    </location>
</feature>
<dbReference type="GO" id="GO:0055085">
    <property type="term" value="P:transmembrane transport"/>
    <property type="evidence" value="ECO:0007669"/>
    <property type="project" value="UniProtKB-ARBA"/>
</dbReference>
<evidence type="ECO:0000256" key="3">
    <source>
        <dbReference type="ARBA" id="ARBA00022741"/>
    </source>
</evidence>
<dbReference type="InterPro" id="IPR017871">
    <property type="entry name" value="ABC_transporter-like_CS"/>
</dbReference>
<dbReference type="GO" id="GO:0005524">
    <property type="term" value="F:ATP binding"/>
    <property type="evidence" value="ECO:0007669"/>
    <property type="project" value="UniProtKB-KW"/>
</dbReference>
<comment type="caution">
    <text evidence="6">The sequence shown here is derived from an EMBL/GenBank/DDBJ whole genome shotgun (WGS) entry which is preliminary data.</text>
</comment>
<dbReference type="SMART" id="SM00382">
    <property type="entry name" value="AAA"/>
    <property type="match status" value="1"/>
</dbReference>
<protein>
    <submittedName>
        <fullName evidence="6">ATP-binding cassette domain-containing protein</fullName>
    </submittedName>
</protein>
<evidence type="ECO:0000256" key="4">
    <source>
        <dbReference type="ARBA" id="ARBA00022840"/>
    </source>
</evidence>
<dbReference type="InterPro" id="IPR013563">
    <property type="entry name" value="Oligopep_ABC_C"/>
</dbReference>
<dbReference type="AlphaFoldDB" id="A0A6A7K9U6"/>
<dbReference type="Proteomes" id="UP000440004">
    <property type="component" value="Unassembled WGS sequence"/>
</dbReference>